<feature type="region of interest" description="Disordered" evidence="1">
    <location>
        <begin position="110"/>
        <end position="133"/>
    </location>
</feature>
<proteinExistence type="predicted"/>
<evidence type="ECO:0000256" key="1">
    <source>
        <dbReference type="SAM" id="MobiDB-lite"/>
    </source>
</evidence>
<sequence length="133" mass="14578">MVIPPFEFFTHERSVLNQSHTWAGGGGGGGIYPFIRENWRFCSPTFCGTLSLSLADFQCEVHLVCLLCPSRNILRSCSTGSEVISLRMPQFATLLPIYADVETVDTGNASSNNHGLFDKPKVSQTPLKAKTPL</sequence>
<evidence type="ECO:0000313" key="3">
    <source>
        <dbReference type="Proteomes" id="UP000762676"/>
    </source>
</evidence>
<gene>
    <name evidence="2" type="ORF">ElyMa_004249200</name>
</gene>
<keyword evidence="3" id="KW-1185">Reference proteome</keyword>
<dbReference type="AlphaFoldDB" id="A0AAV4GRD0"/>
<dbReference type="Proteomes" id="UP000762676">
    <property type="component" value="Unassembled WGS sequence"/>
</dbReference>
<protein>
    <submittedName>
        <fullName evidence="2">Uncharacterized protein</fullName>
    </submittedName>
</protein>
<dbReference type="EMBL" id="BMAT01008564">
    <property type="protein sequence ID" value="GFR88327.1"/>
    <property type="molecule type" value="Genomic_DNA"/>
</dbReference>
<comment type="caution">
    <text evidence="2">The sequence shown here is derived from an EMBL/GenBank/DDBJ whole genome shotgun (WGS) entry which is preliminary data.</text>
</comment>
<name>A0AAV4GRD0_9GAST</name>
<reference evidence="2 3" key="1">
    <citation type="journal article" date="2021" name="Elife">
        <title>Chloroplast acquisition without the gene transfer in kleptoplastic sea slugs, Plakobranchus ocellatus.</title>
        <authorList>
            <person name="Maeda T."/>
            <person name="Takahashi S."/>
            <person name="Yoshida T."/>
            <person name="Shimamura S."/>
            <person name="Takaki Y."/>
            <person name="Nagai Y."/>
            <person name="Toyoda A."/>
            <person name="Suzuki Y."/>
            <person name="Arimoto A."/>
            <person name="Ishii H."/>
            <person name="Satoh N."/>
            <person name="Nishiyama T."/>
            <person name="Hasebe M."/>
            <person name="Maruyama T."/>
            <person name="Minagawa J."/>
            <person name="Obokata J."/>
            <person name="Shigenobu S."/>
        </authorList>
    </citation>
    <scope>NUCLEOTIDE SEQUENCE [LARGE SCALE GENOMIC DNA]</scope>
</reference>
<organism evidence="2 3">
    <name type="scientific">Elysia marginata</name>
    <dbReference type="NCBI Taxonomy" id="1093978"/>
    <lineage>
        <taxon>Eukaryota</taxon>
        <taxon>Metazoa</taxon>
        <taxon>Spiralia</taxon>
        <taxon>Lophotrochozoa</taxon>
        <taxon>Mollusca</taxon>
        <taxon>Gastropoda</taxon>
        <taxon>Heterobranchia</taxon>
        <taxon>Euthyneura</taxon>
        <taxon>Panpulmonata</taxon>
        <taxon>Sacoglossa</taxon>
        <taxon>Placobranchoidea</taxon>
        <taxon>Plakobranchidae</taxon>
        <taxon>Elysia</taxon>
    </lineage>
</organism>
<accession>A0AAV4GRD0</accession>
<evidence type="ECO:0000313" key="2">
    <source>
        <dbReference type="EMBL" id="GFR88327.1"/>
    </source>
</evidence>